<gene>
    <name evidence="6" type="ORF">UA74_11360</name>
</gene>
<dbReference type="GO" id="GO:0046306">
    <property type="term" value="P:alkanesulfonate catabolic process"/>
    <property type="evidence" value="ECO:0007669"/>
    <property type="project" value="TreeGrafter"/>
</dbReference>
<dbReference type="Proteomes" id="UP000185511">
    <property type="component" value="Chromosome"/>
</dbReference>
<dbReference type="InterPro" id="IPR050172">
    <property type="entry name" value="SsuD_RutA_monooxygenase"/>
</dbReference>
<proteinExistence type="predicted"/>
<evidence type="ECO:0000259" key="5">
    <source>
        <dbReference type="Pfam" id="PF00296"/>
    </source>
</evidence>
<organism evidence="6 7">
    <name type="scientific">Actinoalloteichus fjordicus</name>
    <dbReference type="NCBI Taxonomy" id="1612552"/>
    <lineage>
        <taxon>Bacteria</taxon>
        <taxon>Bacillati</taxon>
        <taxon>Actinomycetota</taxon>
        <taxon>Actinomycetes</taxon>
        <taxon>Pseudonocardiales</taxon>
        <taxon>Pseudonocardiaceae</taxon>
        <taxon>Actinoalloteichus</taxon>
    </lineage>
</organism>
<dbReference type="NCBIfam" id="TIGR03560">
    <property type="entry name" value="F420_Rv1855c"/>
    <property type="match status" value="1"/>
</dbReference>
<accession>A0AAC9PRU3</accession>
<evidence type="ECO:0000256" key="4">
    <source>
        <dbReference type="ARBA" id="ARBA00023033"/>
    </source>
</evidence>
<dbReference type="RefSeq" id="WP_075740237.1">
    <property type="nucleotide sequence ID" value="NZ_CP016076.1"/>
</dbReference>
<reference evidence="7" key="1">
    <citation type="submission" date="2016-06" db="EMBL/GenBank/DDBJ databases">
        <title>Complete genome sequence of Actinoalloteichus fjordicus DSM 46855 (=ADI127-17), type strain of the new species Actinoalloteichus fjordicus.</title>
        <authorList>
            <person name="Ruckert C."/>
            <person name="Nouioui I."/>
            <person name="Willmese J."/>
            <person name="van Wezel G."/>
            <person name="Klenk H.-P."/>
            <person name="Kalinowski J."/>
            <person name="Zotchev S.B."/>
        </authorList>
    </citation>
    <scope>NUCLEOTIDE SEQUENCE [LARGE SCALE GENOMIC DNA]</scope>
    <source>
        <strain evidence="7">ADI127-7</strain>
    </source>
</reference>
<dbReference type="InterPro" id="IPR011251">
    <property type="entry name" value="Luciferase-like_dom"/>
</dbReference>
<evidence type="ECO:0000313" key="7">
    <source>
        <dbReference type="Proteomes" id="UP000185511"/>
    </source>
</evidence>
<dbReference type="Pfam" id="PF00296">
    <property type="entry name" value="Bac_luciferase"/>
    <property type="match status" value="1"/>
</dbReference>
<keyword evidence="2" id="KW-0288">FMN</keyword>
<keyword evidence="1" id="KW-0285">Flavoprotein</keyword>
<evidence type="ECO:0000256" key="1">
    <source>
        <dbReference type="ARBA" id="ARBA00022630"/>
    </source>
</evidence>
<dbReference type="InterPro" id="IPR019952">
    <property type="entry name" value="F420_OxRdatse_Rv1855c_pred"/>
</dbReference>
<dbReference type="EMBL" id="CP016076">
    <property type="protein sequence ID" value="APU14332.1"/>
    <property type="molecule type" value="Genomic_DNA"/>
</dbReference>
<keyword evidence="3" id="KW-0560">Oxidoreductase</keyword>
<dbReference type="PANTHER" id="PTHR42847">
    <property type="entry name" value="ALKANESULFONATE MONOOXYGENASE"/>
    <property type="match status" value="1"/>
</dbReference>
<keyword evidence="7" id="KW-1185">Reference proteome</keyword>
<dbReference type="PANTHER" id="PTHR42847:SF8">
    <property type="entry name" value="CONSERVED PROTEIN"/>
    <property type="match status" value="1"/>
</dbReference>
<dbReference type="KEGG" id="acad:UA74_11360"/>
<evidence type="ECO:0000256" key="2">
    <source>
        <dbReference type="ARBA" id="ARBA00022643"/>
    </source>
</evidence>
<name>A0AAC9PRU3_9PSEU</name>
<dbReference type="InterPro" id="IPR036661">
    <property type="entry name" value="Luciferase-like_sf"/>
</dbReference>
<sequence length="290" mass="31459">MELGLQINRFAWPDGPGRLGAELAAVARTAEETGFHSIAVMDHFFQFSSLGPQEDPMLEAYTTLGFLAAHTSRVRLLTLVTGATYRPPAVLVKAVTALDVLSGGRAELGIGAGWYQEEADGLGLPFPPRAQRFEQLEETLRIALRMWSDDESPFVGAHFRLARPLNSPQSLSRPHPPVMVGGGGERKTLRLVARYAQACNLFPGPELAHKLAVLREHCEREGRDYDDIEKTMILPLDVGSRGENVDALLTTMGDAAELGITRVIGAVPDVHSITPLEIIGARLVPAAARL</sequence>
<protein>
    <submittedName>
        <fullName evidence="6">F420-dependent oxidoreductase</fullName>
    </submittedName>
</protein>
<feature type="domain" description="Luciferase-like" evidence="5">
    <location>
        <begin position="21"/>
        <end position="245"/>
    </location>
</feature>
<dbReference type="Gene3D" id="3.20.20.30">
    <property type="entry name" value="Luciferase-like domain"/>
    <property type="match status" value="1"/>
</dbReference>
<dbReference type="SUPFAM" id="SSF51679">
    <property type="entry name" value="Bacterial luciferase-like"/>
    <property type="match status" value="1"/>
</dbReference>
<dbReference type="AlphaFoldDB" id="A0AAC9PRU3"/>
<evidence type="ECO:0000256" key="3">
    <source>
        <dbReference type="ARBA" id="ARBA00023002"/>
    </source>
</evidence>
<dbReference type="GO" id="GO:0008726">
    <property type="term" value="F:alkanesulfonate monooxygenase activity"/>
    <property type="evidence" value="ECO:0007669"/>
    <property type="project" value="TreeGrafter"/>
</dbReference>
<keyword evidence="4" id="KW-0503">Monooxygenase</keyword>
<evidence type="ECO:0000313" key="6">
    <source>
        <dbReference type="EMBL" id="APU14332.1"/>
    </source>
</evidence>